<dbReference type="InterPro" id="IPR029060">
    <property type="entry name" value="PIN-like_dom_sf"/>
</dbReference>
<dbReference type="Proteomes" id="UP000322165">
    <property type="component" value="Unassembled WGS sequence"/>
</dbReference>
<dbReference type="AlphaFoldDB" id="A0A5B2Z8X1"/>
<reference evidence="1 2" key="1">
    <citation type="submission" date="2019-09" db="EMBL/GenBank/DDBJ databases">
        <title>Arenimonas chukotkensis sp. nov., a bacterium isolated from Chukotka hot spring, Arctic region, Russia.</title>
        <authorList>
            <person name="Zayulina K.S."/>
            <person name="Prokofeva M.I."/>
            <person name="Elcheninov A.G."/>
            <person name="Novikov A."/>
            <person name="Kochetkova T.V."/>
            <person name="Kublanov I.V."/>
        </authorList>
    </citation>
    <scope>NUCLEOTIDE SEQUENCE [LARGE SCALE GENOMIC DNA]</scope>
    <source>
        <strain evidence="1 2">3729k</strain>
    </source>
</reference>
<accession>A0A5B2Z8X1</accession>
<dbReference type="RefSeq" id="WP_149861420.1">
    <property type="nucleotide sequence ID" value="NZ_VUOD01000013.1"/>
</dbReference>
<proteinExistence type="predicted"/>
<comment type="caution">
    <text evidence="1">The sequence shown here is derived from an EMBL/GenBank/DDBJ whole genome shotgun (WGS) entry which is preliminary data.</text>
</comment>
<evidence type="ECO:0000313" key="1">
    <source>
        <dbReference type="EMBL" id="KAA2283973.1"/>
    </source>
</evidence>
<reference evidence="1 2" key="2">
    <citation type="submission" date="2019-09" db="EMBL/GenBank/DDBJ databases">
        <authorList>
            <person name="Mazur A."/>
        </authorList>
    </citation>
    <scope>NUCLEOTIDE SEQUENCE [LARGE SCALE GENOMIC DNA]</scope>
    <source>
        <strain evidence="1 2">3729k</strain>
    </source>
</reference>
<keyword evidence="2" id="KW-1185">Reference proteome</keyword>
<sequence length="122" mass="13090">MRVVVDASVLIYLIYPNAPAPKNSTGTGVVTHCRERIEGLLEALDEDGTEVIVPTPVLSELLIRSSGKEQEVIAILSGKRSVVVAEFDDRAAIENAMLRRSAAAKKPFLPAKKEGLFSISSG</sequence>
<gene>
    <name evidence="1" type="ORF">F0415_11760</name>
</gene>
<dbReference type="EMBL" id="VUOD01000013">
    <property type="protein sequence ID" value="KAA2283973.1"/>
    <property type="molecule type" value="Genomic_DNA"/>
</dbReference>
<evidence type="ECO:0000313" key="2">
    <source>
        <dbReference type="Proteomes" id="UP000322165"/>
    </source>
</evidence>
<organism evidence="1 2">
    <name type="scientific">Arenimonas fontis</name>
    <dbReference type="NCBI Taxonomy" id="2608255"/>
    <lineage>
        <taxon>Bacteria</taxon>
        <taxon>Pseudomonadati</taxon>
        <taxon>Pseudomonadota</taxon>
        <taxon>Gammaproteobacteria</taxon>
        <taxon>Lysobacterales</taxon>
        <taxon>Lysobacteraceae</taxon>
        <taxon>Arenimonas</taxon>
    </lineage>
</organism>
<dbReference type="SUPFAM" id="SSF88723">
    <property type="entry name" value="PIN domain-like"/>
    <property type="match status" value="1"/>
</dbReference>
<name>A0A5B2Z8X1_9GAMM</name>
<evidence type="ECO:0008006" key="3">
    <source>
        <dbReference type="Google" id="ProtNLM"/>
    </source>
</evidence>
<protein>
    <recommendedName>
        <fullName evidence="3">PIN domain-containing protein</fullName>
    </recommendedName>
</protein>